<accession>A0AA40B0G7</accession>
<name>A0AA40B0G7_9PEZI</name>
<keyword evidence="2" id="KW-1185">Reference proteome</keyword>
<proteinExistence type="predicted"/>
<reference evidence="1" key="1">
    <citation type="submission" date="2023-06" db="EMBL/GenBank/DDBJ databases">
        <title>Genome-scale phylogeny and comparative genomics of the fungal order Sordariales.</title>
        <authorList>
            <consortium name="Lawrence Berkeley National Laboratory"/>
            <person name="Hensen N."/>
            <person name="Bonometti L."/>
            <person name="Westerberg I."/>
            <person name="Brannstrom I.O."/>
            <person name="Guillou S."/>
            <person name="Cros-Aarteil S."/>
            <person name="Calhoun S."/>
            <person name="Haridas S."/>
            <person name="Kuo A."/>
            <person name="Mondo S."/>
            <person name="Pangilinan J."/>
            <person name="Riley R."/>
            <person name="Labutti K."/>
            <person name="Andreopoulos B."/>
            <person name="Lipzen A."/>
            <person name="Chen C."/>
            <person name="Yanf M."/>
            <person name="Daum C."/>
            <person name="Ng V."/>
            <person name="Clum A."/>
            <person name="Steindorff A."/>
            <person name="Ohm R."/>
            <person name="Martin F."/>
            <person name="Silar P."/>
            <person name="Natvig D."/>
            <person name="Lalanne C."/>
            <person name="Gautier V."/>
            <person name="Ament-Velasquez S.L."/>
            <person name="Kruys A."/>
            <person name="Hutchinson M.I."/>
            <person name="Powell A.J."/>
            <person name="Barry K."/>
            <person name="Miller A.N."/>
            <person name="Grigoriev I.V."/>
            <person name="Debuchy R."/>
            <person name="Gladieux P."/>
            <person name="Thoren M.H."/>
            <person name="Johannesson H."/>
        </authorList>
    </citation>
    <scope>NUCLEOTIDE SEQUENCE</scope>
    <source>
        <strain evidence="1">SMH4607-1</strain>
    </source>
</reference>
<organism evidence="1 2">
    <name type="scientific">Lasiosphaeris hirsuta</name>
    <dbReference type="NCBI Taxonomy" id="260670"/>
    <lineage>
        <taxon>Eukaryota</taxon>
        <taxon>Fungi</taxon>
        <taxon>Dikarya</taxon>
        <taxon>Ascomycota</taxon>
        <taxon>Pezizomycotina</taxon>
        <taxon>Sordariomycetes</taxon>
        <taxon>Sordariomycetidae</taxon>
        <taxon>Sordariales</taxon>
        <taxon>Lasiosphaeriaceae</taxon>
        <taxon>Lasiosphaeris</taxon>
    </lineage>
</organism>
<evidence type="ECO:0000313" key="2">
    <source>
        <dbReference type="Proteomes" id="UP001172102"/>
    </source>
</evidence>
<comment type="caution">
    <text evidence="1">The sequence shown here is derived from an EMBL/GenBank/DDBJ whole genome shotgun (WGS) entry which is preliminary data.</text>
</comment>
<gene>
    <name evidence="1" type="ORF">B0H67DRAFT_130871</name>
</gene>
<sequence>MGLGRFKVGSLFFAGTCLPHLSPAGGGTVAATAILTGKHEIRDPHPCALLLVPCKPLGNPRESFSCCENGKGDASPKVVSWLGASLGSVRQEIQWKAKWVSLNFS</sequence>
<protein>
    <submittedName>
        <fullName evidence="1">Uncharacterized protein</fullName>
    </submittedName>
</protein>
<dbReference type="Proteomes" id="UP001172102">
    <property type="component" value="Unassembled WGS sequence"/>
</dbReference>
<evidence type="ECO:0000313" key="1">
    <source>
        <dbReference type="EMBL" id="KAK0725412.1"/>
    </source>
</evidence>
<dbReference type="EMBL" id="JAUKUA010000002">
    <property type="protein sequence ID" value="KAK0725412.1"/>
    <property type="molecule type" value="Genomic_DNA"/>
</dbReference>
<dbReference type="AlphaFoldDB" id="A0AA40B0G7"/>